<keyword evidence="2" id="KW-1185">Reference proteome</keyword>
<dbReference type="AlphaFoldDB" id="A0AAD7GHC0"/>
<name>A0AAD7GHC0_9AGAR</name>
<sequence>MDNTLQQLRGYMALGPNSASQAIAGLFASRFFVSSSYPSPACIETEVLLNPLSPLKDQPPPLDILLYTIRTLLARASSSSVNVPDLLDLATSIESYRKMACQKVDEALDVHDFSHASEDTGAELTDEEGSGTDLTEEEVKRLRDYQTTDRSLRAMYIGLVLKYSQLNIYEMCTTSVPLRAADIALRLSEYFPESKSEVDKDAGAGCPRLFHMDLSDAERELLRLCGVNSHKFARDSYQCAGSDEISRQALTSVLQADSIEPLRLQETMESYVDAVEAIFKDLQEMWGN</sequence>
<reference evidence="1" key="1">
    <citation type="submission" date="2023-03" db="EMBL/GenBank/DDBJ databases">
        <title>Massive genome expansion in bonnet fungi (Mycena s.s.) driven by repeated elements and novel gene families across ecological guilds.</title>
        <authorList>
            <consortium name="Lawrence Berkeley National Laboratory"/>
            <person name="Harder C.B."/>
            <person name="Miyauchi S."/>
            <person name="Viragh M."/>
            <person name="Kuo A."/>
            <person name="Thoen E."/>
            <person name="Andreopoulos B."/>
            <person name="Lu D."/>
            <person name="Skrede I."/>
            <person name="Drula E."/>
            <person name="Henrissat B."/>
            <person name="Morin E."/>
            <person name="Kohler A."/>
            <person name="Barry K."/>
            <person name="LaButti K."/>
            <person name="Morin E."/>
            <person name="Salamov A."/>
            <person name="Lipzen A."/>
            <person name="Mereny Z."/>
            <person name="Hegedus B."/>
            <person name="Baldrian P."/>
            <person name="Stursova M."/>
            <person name="Weitz H."/>
            <person name="Taylor A."/>
            <person name="Grigoriev I.V."/>
            <person name="Nagy L.G."/>
            <person name="Martin F."/>
            <person name="Kauserud H."/>
        </authorList>
    </citation>
    <scope>NUCLEOTIDE SEQUENCE</scope>
    <source>
        <strain evidence="1">CBHHK182m</strain>
    </source>
</reference>
<gene>
    <name evidence="1" type="ORF">B0H16DRAFT_1486844</name>
</gene>
<organism evidence="1 2">
    <name type="scientific">Mycena metata</name>
    <dbReference type="NCBI Taxonomy" id="1033252"/>
    <lineage>
        <taxon>Eukaryota</taxon>
        <taxon>Fungi</taxon>
        <taxon>Dikarya</taxon>
        <taxon>Basidiomycota</taxon>
        <taxon>Agaricomycotina</taxon>
        <taxon>Agaricomycetes</taxon>
        <taxon>Agaricomycetidae</taxon>
        <taxon>Agaricales</taxon>
        <taxon>Marasmiineae</taxon>
        <taxon>Mycenaceae</taxon>
        <taxon>Mycena</taxon>
    </lineage>
</organism>
<evidence type="ECO:0000313" key="2">
    <source>
        <dbReference type="Proteomes" id="UP001215598"/>
    </source>
</evidence>
<evidence type="ECO:0000313" key="1">
    <source>
        <dbReference type="EMBL" id="KAJ7690898.1"/>
    </source>
</evidence>
<protein>
    <submittedName>
        <fullName evidence="1">Uncharacterized protein</fullName>
    </submittedName>
</protein>
<dbReference type="Proteomes" id="UP001215598">
    <property type="component" value="Unassembled WGS sequence"/>
</dbReference>
<accession>A0AAD7GHC0</accession>
<proteinExistence type="predicted"/>
<dbReference type="EMBL" id="JARKIB010000824">
    <property type="protein sequence ID" value="KAJ7690898.1"/>
    <property type="molecule type" value="Genomic_DNA"/>
</dbReference>
<comment type="caution">
    <text evidence="1">The sequence shown here is derived from an EMBL/GenBank/DDBJ whole genome shotgun (WGS) entry which is preliminary data.</text>
</comment>